<comment type="caution">
    <text evidence="2">The sequence shown here is derived from an EMBL/GenBank/DDBJ whole genome shotgun (WGS) entry which is preliminary data.</text>
</comment>
<dbReference type="Proteomes" id="UP000719412">
    <property type="component" value="Unassembled WGS sequence"/>
</dbReference>
<organism evidence="2 3">
    <name type="scientific">Tenebrio molitor</name>
    <name type="common">Yellow mealworm beetle</name>
    <dbReference type="NCBI Taxonomy" id="7067"/>
    <lineage>
        <taxon>Eukaryota</taxon>
        <taxon>Metazoa</taxon>
        <taxon>Ecdysozoa</taxon>
        <taxon>Arthropoda</taxon>
        <taxon>Hexapoda</taxon>
        <taxon>Insecta</taxon>
        <taxon>Pterygota</taxon>
        <taxon>Neoptera</taxon>
        <taxon>Endopterygota</taxon>
        <taxon>Coleoptera</taxon>
        <taxon>Polyphaga</taxon>
        <taxon>Cucujiformia</taxon>
        <taxon>Tenebrionidae</taxon>
        <taxon>Tenebrio</taxon>
    </lineage>
</organism>
<feature type="region of interest" description="Disordered" evidence="1">
    <location>
        <begin position="306"/>
        <end position="328"/>
    </location>
</feature>
<dbReference type="AlphaFoldDB" id="A0A8J6LI79"/>
<keyword evidence="3" id="KW-1185">Reference proteome</keyword>
<evidence type="ECO:0000256" key="1">
    <source>
        <dbReference type="SAM" id="MobiDB-lite"/>
    </source>
</evidence>
<evidence type="ECO:0000313" key="3">
    <source>
        <dbReference type="Proteomes" id="UP000719412"/>
    </source>
</evidence>
<accession>A0A8J6LI79</accession>
<sequence length="503" mass="59728">MMMFESMVESVLMYGAEIWGWKEQEEAERVQEKYLRWVLGVDRETPGYIVREECKRSKLRVKAGKRAAKFEDRMGGREECRILTDCYREKKKNADEKERERSTVGGTGRWMCAELSERDRDTDKQERRERIRESRYNRGYERCVTEDVPVYLGRESTKERKMMARFRCGNEERENKYWMEEEERMCRMCREERETIEHMWRGCGLTWWFLLKRTRERHLRINYPDLCRSLAASAEAEKWREPLTTCCCTRNESNRNDHQAHYEIASVFLIGDGFDRRGEPPVVFSLDDDRLRNPRWNSEDTFQRASRLPHFHGQSGDNAHGSTPKHTQNYFIPNQRLISGAEFRMTDNGDVKIARDEEEDQQEDQERGNLLTNKKEEEEEEEEEEGRKKKKKEEVVRHYSSSPRRISHRIMTISTIIIIMEKVPFKTRPRADVVVKTRSRRKKSPQLEKITYAGRFVCRRGWMVGLIAMELGVKKINGKPCNFHESGRGKNSAQHVFCGGEKD</sequence>
<feature type="region of interest" description="Disordered" evidence="1">
    <location>
        <begin position="355"/>
        <end position="403"/>
    </location>
</feature>
<gene>
    <name evidence="2" type="ORF">GEV33_008225</name>
</gene>
<feature type="compositionally biased region" description="Polar residues" evidence="1">
    <location>
        <begin position="315"/>
        <end position="328"/>
    </location>
</feature>
<reference evidence="2" key="1">
    <citation type="journal article" date="2020" name="J Insects Food Feed">
        <title>The yellow mealworm (Tenebrio molitor) genome: a resource for the emerging insects as food and feed industry.</title>
        <authorList>
            <person name="Eriksson T."/>
            <person name="Andere A."/>
            <person name="Kelstrup H."/>
            <person name="Emery V."/>
            <person name="Picard C."/>
        </authorList>
    </citation>
    <scope>NUCLEOTIDE SEQUENCE</scope>
    <source>
        <strain evidence="2">Stoneville</strain>
        <tissue evidence="2">Whole head</tissue>
    </source>
</reference>
<protein>
    <submittedName>
        <fullName evidence="2">Uncharacterized protein</fullName>
    </submittedName>
</protein>
<dbReference type="EMBL" id="JABDTM020024166">
    <property type="protein sequence ID" value="KAH0814566.1"/>
    <property type="molecule type" value="Genomic_DNA"/>
</dbReference>
<evidence type="ECO:0000313" key="2">
    <source>
        <dbReference type="EMBL" id="KAH0814566.1"/>
    </source>
</evidence>
<name>A0A8J6LI79_TENMO</name>
<reference evidence="2" key="2">
    <citation type="submission" date="2021-08" db="EMBL/GenBank/DDBJ databases">
        <authorList>
            <person name="Eriksson T."/>
        </authorList>
    </citation>
    <scope>NUCLEOTIDE SEQUENCE</scope>
    <source>
        <strain evidence="2">Stoneville</strain>
        <tissue evidence="2">Whole head</tissue>
    </source>
</reference>
<proteinExistence type="predicted"/>